<dbReference type="EMBL" id="CP162599">
    <property type="protein sequence ID" value="XDK32101.1"/>
    <property type="molecule type" value="Genomic_DNA"/>
</dbReference>
<protein>
    <recommendedName>
        <fullName evidence="2">Swt1-like HEPN domain-containing protein</fullName>
    </recommendedName>
</protein>
<proteinExistence type="predicted"/>
<evidence type="ECO:0008006" key="2">
    <source>
        <dbReference type="Google" id="ProtNLM"/>
    </source>
</evidence>
<evidence type="ECO:0000313" key="1">
    <source>
        <dbReference type="EMBL" id="XDK32101.1"/>
    </source>
</evidence>
<accession>A0AB39HIM7</accession>
<dbReference type="AlphaFoldDB" id="A0AB39HIM7"/>
<name>A0AB39HIM7_9BACI</name>
<gene>
    <name evidence="1" type="ORF">AB4Y30_13935</name>
</gene>
<dbReference type="RefSeq" id="WP_368652822.1">
    <property type="nucleotide sequence ID" value="NZ_CP162599.1"/>
</dbReference>
<organism evidence="1">
    <name type="scientific">Ornithinibacillus sp. 4-3</name>
    <dbReference type="NCBI Taxonomy" id="3231488"/>
    <lineage>
        <taxon>Bacteria</taxon>
        <taxon>Bacillati</taxon>
        <taxon>Bacillota</taxon>
        <taxon>Bacilli</taxon>
        <taxon>Bacillales</taxon>
        <taxon>Bacillaceae</taxon>
        <taxon>Ornithinibacillus</taxon>
    </lineage>
</organism>
<sequence length="463" mass="54587">MRIYETYRNSSNESTIIFKKESITGEELSVLKEDIKTVNKLTPVSERIKDLKKSYENFQNWESGKVNQFDDESIITDYIIKTVQFIEQWESFIKREYSAVQSKFIEKNRNLYEKSFEYRLIYNLRNMTSHTHHLPYTKVKKSIEEPPSIILEIDYLLKVHTGIQPSFKKELLSIDCKSLNLVEIINTSYPKLEEFHQSVSTLLIEEQNSFKLTSSTYRIIKFYNKYQEKNGVLGLTSDEIDIDKINKIGYRQTFKFTEIPYKLACFAALCSSMNFRLVGKVEKTIATKFPEEKDGIIYRGNKNVKYMEASWEKICEQVYKLTNNQNIYSCLYMIAGLSREDYKRKELEFIKKEDSFLSTHFNEKPLNSVSHESEVMIVYFHDEAVKDLELIYNGTVKNLRKDHFGNDWNGFGLGDSFQLNDQKVRVYSKTRSISEVKDRYFIGPSHLNPNKINYKKLDIKNIN</sequence>
<reference evidence="1" key="1">
    <citation type="submission" date="2024-07" db="EMBL/GenBank/DDBJ databases">
        <title>Halotolerant mesophilic bacterium Ornithinibacillus sp. 4-3, sp. nov., isolated from soil.</title>
        <authorList>
            <person name="Sidarenka A.V."/>
            <person name="Guliayeva D.E."/>
            <person name="Leanovich S.I."/>
            <person name="Hileuskaya K.S."/>
            <person name="Akhremchuk A.E."/>
            <person name="Sikolenko M.A."/>
            <person name="Valentovich L.N."/>
        </authorList>
    </citation>
    <scope>NUCLEOTIDE SEQUENCE</scope>
    <source>
        <strain evidence="1">4-3</strain>
    </source>
</reference>